<dbReference type="EMBL" id="FORC01000004">
    <property type="protein sequence ID" value="SFJ12162.1"/>
    <property type="molecule type" value="Genomic_DNA"/>
</dbReference>
<keyword evidence="2" id="KW-1185">Reference proteome</keyword>
<evidence type="ECO:0000313" key="2">
    <source>
        <dbReference type="Proteomes" id="UP000183018"/>
    </source>
</evidence>
<dbReference type="OrthoDB" id="6977978at2"/>
<dbReference type="RefSeq" id="WP_074888175.1">
    <property type="nucleotide sequence ID" value="NZ_FORC01000004.1"/>
</dbReference>
<sequence>MSELEILFPEYPTVSVLGKQVTVKAVRLADLSAFGAASGRLLALMAACSTENQAEFAEKHSGDLRRVLRMATSIGWWRARRLPAPVALELFGVVLQVNHRFFTQALAGAAKRLGGQLQHNG</sequence>
<dbReference type="AlphaFoldDB" id="A0A1I3NSK0"/>
<name>A0A1I3NSK0_9GAMM</name>
<gene>
    <name evidence="1" type="ORF">SAMN05216602_3994</name>
</gene>
<accession>A0A1I3NSK0</accession>
<dbReference type="STRING" id="289370.SAMN05216602_3994"/>
<protein>
    <submittedName>
        <fullName evidence="1">Uncharacterized protein</fullName>
    </submittedName>
</protein>
<evidence type="ECO:0000313" key="1">
    <source>
        <dbReference type="EMBL" id="SFJ12162.1"/>
    </source>
</evidence>
<proteinExistence type="predicted"/>
<dbReference type="Proteomes" id="UP000183018">
    <property type="component" value="Unassembled WGS sequence"/>
</dbReference>
<organism evidence="1 2">
    <name type="scientific">Phytopseudomonas argentinensis</name>
    <dbReference type="NCBI Taxonomy" id="289370"/>
    <lineage>
        <taxon>Bacteria</taxon>
        <taxon>Pseudomonadati</taxon>
        <taxon>Pseudomonadota</taxon>
        <taxon>Gammaproteobacteria</taxon>
        <taxon>Pseudomonadales</taxon>
        <taxon>Pseudomonadaceae</taxon>
        <taxon>Phytopseudomonas</taxon>
    </lineage>
</organism>
<reference evidence="2" key="1">
    <citation type="submission" date="2016-10" db="EMBL/GenBank/DDBJ databases">
        <authorList>
            <person name="Varghese N."/>
            <person name="Submissions S."/>
        </authorList>
    </citation>
    <scope>NUCLEOTIDE SEQUENCE [LARGE SCALE GENOMIC DNA]</scope>
    <source>
        <strain evidence="2">LMG 22563</strain>
    </source>
</reference>